<dbReference type="OrthoDB" id="2422134at2759"/>
<dbReference type="GO" id="GO:0005576">
    <property type="term" value="C:extracellular region"/>
    <property type="evidence" value="ECO:0007669"/>
    <property type="project" value="TreeGrafter"/>
</dbReference>
<dbReference type="PANTHER" id="PTHR38123">
    <property type="entry name" value="CELL WALL SERINE-THREONINE-RICH GALACTOMANNOPROTEIN MP1 (AFU_ORTHOLOGUE AFUA_4G03240)"/>
    <property type="match status" value="1"/>
</dbReference>
<reference evidence="1" key="1">
    <citation type="journal article" date="2020" name="Stud. Mycol.">
        <title>101 Dothideomycetes genomes: a test case for predicting lifestyles and emergence of pathogens.</title>
        <authorList>
            <person name="Haridas S."/>
            <person name="Albert R."/>
            <person name="Binder M."/>
            <person name="Bloem J."/>
            <person name="Labutti K."/>
            <person name="Salamov A."/>
            <person name="Andreopoulos B."/>
            <person name="Baker S."/>
            <person name="Barry K."/>
            <person name="Bills G."/>
            <person name="Bluhm B."/>
            <person name="Cannon C."/>
            <person name="Castanera R."/>
            <person name="Culley D."/>
            <person name="Daum C."/>
            <person name="Ezra D."/>
            <person name="Gonzalez J."/>
            <person name="Henrissat B."/>
            <person name="Kuo A."/>
            <person name="Liang C."/>
            <person name="Lipzen A."/>
            <person name="Lutzoni F."/>
            <person name="Magnuson J."/>
            <person name="Mondo S."/>
            <person name="Nolan M."/>
            <person name="Ohm R."/>
            <person name="Pangilinan J."/>
            <person name="Park H.-J."/>
            <person name="Ramirez L."/>
            <person name="Alfaro M."/>
            <person name="Sun H."/>
            <person name="Tritt A."/>
            <person name="Yoshinaga Y."/>
            <person name="Zwiers L.-H."/>
            <person name="Turgeon B."/>
            <person name="Goodwin S."/>
            <person name="Spatafora J."/>
            <person name="Crous P."/>
            <person name="Grigoriev I."/>
        </authorList>
    </citation>
    <scope>NUCLEOTIDE SEQUENCE</scope>
    <source>
        <strain evidence="1">CBS 262.69</strain>
    </source>
</reference>
<dbReference type="EMBL" id="ML996704">
    <property type="protein sequence ID" value="KAF2397057.1"/>
    <property type="molecule type" value="Genomic_DNA"/>
</dbReference>
<sequence length="198" mass="19940">MHFSLLFLASTALASPLLNVHLERRDLATIQSAFTAVGNALTTFDNSVTPLSTSADVTNNLDTLVSQAGSIVDALNSGTTSVSGTSAVGLTDALSLVSAANNLVSITNTTVNDLITKHDIIDQAGATATVEQQLANEKAAAQSFIAAVVGKVPSAVQSIAAQQAQAVIDALNRGITAFGGSAKRAVGFGEGMGEGVGI</sequence>
<proteinExistence type="predicted"/>
<organism evidence="1 2">
    <name type="scientific">Trichodelitschia bisporula</name>
    <dbReference type="NCBI Taxonomy" id="703511"/>
    <lineage>
        <taxon>Eukaryota</taxon>
        <taxon>Fungi</taxon>
        <taxon>Dikarya</taxon>
        <taxon>Ascomycota</taxon>
        <taxon>Pezizomycotina</taxon>
        <taxon>Dothideomycetes</taxon>
        <taxon>Dothideomycetes incertae sedis</taxon>
        <taxon>Phaeotrichales</taxon>
        <taxon>Phaeotrichaceae</taxon>
        <taxon>Trichodelitschia</taxon>
    </lineage>
</organism>
<gene>
    <name evidence="1" type="ORF">EJ06DRAFT_551117</name>
</gene>
<dbReference type="InterPro" id="IPR021054">
    <property type="entry name" value="Cell_wall_mannoprotein_1"/>
</dbReference>
<protein>
    <submittedName>
        <fullName evidence="1">Uncharacterized protein</fullName>
    </submittedName>
</protein>
<evidence type="ECO:0000313" key="1">
    <source>
        <dbReference type="EMBL" id="KAF2397057.1"/>
    </source>
</evidence>
<dbReference type="AlphaFoldDB" id="A0A6G1HMJ4"/>
<dbReference type="Proteomes" id="UP000799640">
    <property type="component" value="Unassembled WGS sequence"/>
</dbReference>
<dbReference type="Gene3D" id="1.20.1280.140">
    <property type="match status" value="1"/>
</dbReference>
<keyword evidence="2" id="KW-1185">Reference proteome</keyword>
<dbReference type="Pfam" id="PF12296">
    <property type="entry name" value="HsbA"/>
    <property type="match status" value="1"/>
</dbReference>
<accession>A0A6G1HMJ4</accession>
<dbReference type="PANTHER" id="PTHR38123:SF6">
    <property type="entry name" value="CELL WALL SERINE-THREONINE-RICH GALACTOMANNOPROTEIN MP1 (AFU_ORTHOLOGUE AFUA_4G03240)"/>
    <property type="match status" value="1"/>
</dbReference>
<evidence type="ECO:0000313" key="2">
    <source>
        <dbReference type="Proteomes" id="UP000799640"/>
    </source>
</evidence>
<name>A0A6G1HMJ4_9PEZI</name>